<evidence type="ECO:0000256" key="9">
    <source>
        <dbReference type="ARBA" id="ARBA00023027"/>
    </source>
</evidence>
<evidence type="ECO:0000256" key="1">
    <source>
        <dbReference type="ARBA" id="ARBA00001974"/>
    </source>
</evidence>
<comment type="cofactor">
    <cofactor evidence="1 11 12">
        <name>FAD</name>
        <dbReference type="ChEBI" id="CHEBI:57692"/>
    </cofactor>
</comment>
<dbReference type="InterPro" id="IPR008333">
    <property type="entry name" value="Cbr1-like_FAD-bd_dom"/>
</dbReference>
<protein>
    <recommendedName>
        <fullName evidence="12">NADH-cytochrome b5 reductase</fullName>
        <ecNumber evidence="12">1.6.2.2</ecNumber>
    </recommendedName>
</protein>
<feature type="domain" description="FAD-binding FR-type" evidence="14">
    <location>
        <begin position="68"/>
        <end position="172"/>
    </location>
</feature>
<dbReference type="CDD" id="cd06183">
    <property type="entry name" value="cyt_b5_reduct_like"/>
    <property type="match status" value="1"/>
</dbReference>
<evidence type="ECO:0000256" key="5">
    <source>
        <dbReference type="ARBA" id="ARBA00022692"/>
    </source>
</evidence>
<dbReference type="Gene3D" id="2.40.30.10">
    <property type="entry name" value="Translation factors"/>
    <property type="match status" value="1"/>
</dbReference>
<dbReference type="InterPro" id="IPR001709">
    <property type="entry name" value="Flavoprot_Pyr_Nucl_cyt_Rdtase"/>
</dbReference>
<keyword evidence="9 12" id="KW-0520">NAD</keyword>
<dbReference type="PANTHER" id="PTHR19370:SF143">
    <property type="entry name" value="PLASMA MEMBRANE-ASSOCIATED COENZYME Q6 REDUCTASE PGA3"/>
    <property type="match status" value="1"/>
</dbReference>
<evidence type="ECO:0000256" key="4">
    <source>
        <dbReference type="ARBA" id="ARBA00022630"/>
    </source>
</evidence>
<feature type="binding site" evidence="11">
    <location>
        <position position="148"/>
    </location>
    <ligand>
        <name>FAD</name>
        <dbReference type="ChEBI" id="CHEBI:57692"/>
    </ligand>
</feature>
<dbReference type="InterPro" id="IPR017938">
    <property type="entry name" value="Riboflavin_synthase-like_b-brl"/>
</dbReference>
<comment type="subcellular location">
    <subcellularLocation>
        <location evidence="2">Membrane</location>
    </subcellularLocation>
</comment>
<evidence type="ECO:0000256" key="6">
    <source>
        <dbReference type="ARBA" id="ARBA00022827"/>
    </source>
</evidence>
<organism evidence="15 16">
    <name type="scientific">Wickerhamomyces mucosus</name>
    <dbReference type="NCBI Taxonomy" id="1378264"/>
    <lineage>
        <taxon>Eukaryota</taxon>
        <taxon>Fungi</taxon>
        <taxon>Dikarya</taxon>
        <taxon>Ascomycota</taxon>
        <taxon>Saccharomycotina</taxon>
        <taxon>Saccharomycetes</taxon>
        <taxon>Phaffomycetales</taxon>
        <taxon>Wickerhamomycetaceae</taxon>
        <taxon>Wickerhamomyces</taxon>
    </lineage>
</organism>
<dbReference type="InterPro" id="IPR001834">
    <property type="entry name" value="CBR-like"/>
</dbReference>
<dbReference type="GO" id="GO:0090524">
    <property type="term" value="F:cytochrome-b5 reductase activity, acting on NADH"/>
    <property type="evidence" value="ECO:0007669"/>
    <property type="project" value="UniProtKB-EC"/>
</dbReference>
<evidence type="ECO:0000313" key="15">
    <source>
        <dbReference type="EMBL" id="KAH3666572.1"/>
    </source>
</evidence>
<feature type="transmembrane region" description="Helical" evidence="13">
    <location>
        <begin position="20"/>
        <end position="37"/>
    </location>
</feature>
<dbReference type="PROSITE" id="PS51384">
    <property type="entry name" value="FAD_FR"/>
    <property type="match status" value="1"/>
</dbReference>
<dbReference type="PANTHER" id="PTHR19370">
    <property type="entry name" value="NADH-CYTOCHROME B5 REDUCTASE"/>
    <property type="match status" value="1"/>
</dbReference>
<keyword evidence="6 11" id="KW-0274">FAD</keyword>
<keyword evidence="4 11" id="KW-0285">Flavoprotein</keyword>
<dbReference type="OrthoDB" id="432685at2759"/>
<feature type="transmembrane region" description="Helical" evidence="13">
    <location>
        <begin position="43"/>
        <end position="59"/>
    </location>
</feature>
<sequence>MSTTSVVEDKRELLNNPIHGIYIPIGLFIVGVCIIDYKYLPYALIPLILLVSIRSLSAYNRRSSILPNKWRSLELVDKTIISRDSAIYRFQLVRSDEILNIPIGYHLATQLEENSKEIRYYTPISSKFERGFFDILIKSYPNKQDGISKKFATLNPGQFVKFKGPVGRFQYSTNHVKEIGLIAGGSGITPILQVISEIITTPEDLTKISLIYANETENDILLKDELDEFHEKYPNFKVHYTLTNPPKDWEGSIGFITKEMVSKYLPTPSDESRILISGPLGLKKLAIDITQELGFNSTELKSKGDAQVFCF</sequence>
<evidence type="ECO:0000259" key="14">
    <source>
        <dbReference type="PROSITE" id="PS51384"/>
    </source>
</evidence>
<feature type="binding site" evidence="11">
    <location>
        <position position="138"/>
    </location>
    <ligand>
        <name>FAD</name>
        <dbReference type="ChEBI" id="CHEBI:57692"/>
    </ligand>
</feature>
<dbReference type="PRINTS" id="PR00406">
    <property type="entry name" value="CYTB5RDTASE"/>
</dbReference>
<dbReference type="Gene3D" id="3.40.50.80">
    <property type="entry name" value="Nucleotide-binding domain of ferredoxin-NADP reductase (FNR) module"/>
    <property type="match status" value="1"/>
</dbReference>
<proteinExistence type="inferred from homology"/>
<feature type="binding site" evidence="11">
    <location>
        <position position="147"/>
    </location>
    <ligand>
        <name>FAD</name>
        <dbReference type="ChEBI" id="CHEBI:57692"/>
    </ligand>
</feature>
<comment type="caution">
    <text evidence="15">The sequence shown here is derived from an EMBL/GenBank/DDBJ whole genome shotgun (WGS) entry which is preliminary data.</text>
</comment>
<evidence type="ECO:0000256" key="10">
    <source>
        <dbReference type="ARBA" id="ARBA00023136"/>
    </source>
</evidence>
<evidence type="ECO:0000256" key="13">
    <source>
        <dbReference type="SAM" id="Phobius"/>
    </source>
</evidence>
<comment type="catalytic activity">
    <reaction evidence="12">
        <text>2 Fe(III)-[cytochrome b5] + NADH = 2 Fe(II)-[cytochrome b5] + NAD(+) + H(+)</text>
        <dbReference type="Rhea" id="RHEA:46680"/>
        <dbReference type="Rhea" id="RHEA-COMP:10438"/>
        <dbReference type="Rhea" id="RHEA-COMP:10439"/>
        <dbReference type="ChEBI" id="CHEBI:15378"/>
        <dbReference type="ChEBI" id="CHEBI:29033"/>
        <dbReference type="ChEBI" id="CHEBI:29034"/>
        <dbReference type="ChEBI" id="CHEBI:57540"/>
        <dbReference type="ChEBI" id="CHEBI:57945"/>
        <dbReference type="EC" id="1.6.2.2"/>
    </reaction>
</comment>
<dbReference type="Pfam" id="PF00970">
    <property type="entry name" value="FAD_binding_6"/>
    <property type="match status" value="1"/>
</dbReference>
<name>A0A9P8P758_9ASCO</name>
<keyword evidence="5 13" id="KW-0812">Transmembrane</keyword>
<evidence type="ECO:0000256" key="12">
    <source>
        <dbReference type="RuleBase" id="RU361226"/>
    </source>
</evidence>
<dbReference type="GO" id="GO:0016020">
    <property type="term" value="C:membrane"/>
    <property type="evidence" value="ECO:0007669"/>
    <property type="project" value="UniProtKB-SubCell"/>
</dbReference>
<feature type="binding site" evidence="11">
    <location>
        <position position="119"/>
    </location>
    <ligand>
        <name>FAD</name>
        <dbReference type="ChEBI" id="CHEBI:57692"/>
    </ligand>
</feature>
<keyword evidence="7 13" id="KW-1133">Transmembrane helix</keyword>
<accession>A0A9P8P758</accession>
<dbReference type="InterPro" id="IPR039261">
    <property type="entry name" value="FNR_nucleotide-bd"/>
</dbReference>
<dbReference type="SUPFAM" id="SSF52343">
    <property type="entry name" value="Ferredoxin reductase-like, C-terminal NADP-linked domain"/>
    <property type="match status" value="1"/>
</dbReference>
<feature type="binding site" evidence="11">
    <location>
        <position position="189"/>
    </location>
    <ligand>
        <name>FAD</name>
        <dbReference type="ChEBI" id="CHEBI:57692"/>
    </ligand>
</feature>
<evidence type="ECO:0000256" key="2">
    <source>
        <dbReference type="ARBA" id="ARBA00004370"/>
    </source>
</evidence>
<evidence type="ECO:0000256" key="7">
    <source>
        <dbReference type="ARBA" id="ARBA00022989"/>
    </source>
</evidence>
<dbReference type="GO" id="GO:0006696">
    <property type="term" value="P:ergosterol biosynthetic process"/>
    <property type="evidence" value="ECO:0007669"/>
    <property type="project" value="TreeGrafter"/>
</dbReference>
<dbReference type="SUPFAM" id="SSF63380">
    <property type="entry name" value="Riboflavin synthase domain-like"/>
    <property type="match status" value="1"/>
</dbReference>
<keyword evidence="16" id="KW-1185">Reference proteome</keyword>
<feature type="binding site" evidence="11">
    <location>
        <position position="136"/>
    </location>
    <ligand>
        <name>FAD</name>
        <dbReference type="ChEBI" id="CHEBI:57692"/>
    </ligand>
</feature>
<evidence type="ECO:0000313" key="16">
    <source>
        <dbReference type="Proteomes" id="UP000769528"/>
    </source>
</evidence>
<dbReference type="Pfam" id="PF00175">
    <property type="entry name" value="NAD_binding_1"/>
    <property type="match status" value="1"/>
</dbReference>
<gene>
    <name evidence="15" type="ORF">WICMUC_005641</name>
</gene>
<dbReference type="Proteomes" id="UP000769528">
    <property type="component" value="Unassembled WGS sequence"/>
</dbReference>
<evidence type="ECO:0000256" key="3">
    <source>
        <dbReference type="ARBA" id="ARBA00006105"/>
    </source>
</evidence>
<dbReference type="InterPro" id="IPR001433">
    <property type="entry name" value="OxRdtase_FAD/NAD-bd"/>
</dbReference>
<evidence type="ECO:0000256" key="8">
    <source>
        <dbReference type="ARBA" id="ARBA00023002"/>
    </source>
</evidence>
<evidence type="ECO:0000256" key="11">
    <source>
        <dbReference type="PIRSR" id="PIRSR601834-1"/>
    </source>
</evidence>
<comment type="similarity">
    <text evidence="3 12">Belongs to the flavoprotein pyridine nucleotide cytochrome reductase family.</text>
</comment>
<reference evidence="15" key="2">
    <citation type="submission" date="2021-01" db="EMBL/GenBank/DDBJ databases">
        <authorList>
            <person name="Schikora-Tamarit M.A."/>
        </authorList>
    </citation>
    <scope>NUCLEOTIDE SEQUENCE</scope>
    <source>
        <strain evidence="15">CBS6341</strain>
    </source>
</reference>
<reference evidence="15" key="1">
    <citation type="journal article" date="2021" name="Open Biol.">
        <title>Shared evolutionary footprints suggest mitochondrial oxidative damage underlies multiple complex I losses in fungi.</title>
        <authorList>
            <person name="Schikora-Tamarit M.A."/>
            <person name="Marcet-Houben M."/>
            <person name="Nosek J."/>
            <person name="Gabaldon T."/>
        </authorList>
    </citation>
    <scope>NUCLEOTIDE SEQUENCE</scope>
    <source>
        <strain evidence="15">CBS6341</strain>
    </source>
</reference>
<keyword evidence="10 13" id="KW-0472">Membrane</keyword>
<dbReference type="AlphaFoldDB" id="A0A9P8P758"/>
<dbReference type="EMBL" id="JAEUBF010001436">
    <property type="protein sequence ID" value="KAH3666572.1"/>
    <property type="molecule type" value="Genomic_DNA"/>
</dbReference>
<keyword evidence="8 12" id="KW-0560">Oxidoreductase</keyword>
<dbReference type="PRINTS" id="PR00371">
    <property type="entry name" value="FPNCR"/>
</dbReference>
<dbReference type="InterPro" id="IPR017927">
    <property type="entry name" value="FAD-bd_FR_type"/>
</dbReference>
<dbReference type="FunFam" id="3.40.50.80:FF:000009">
    <property type="entry name" value="NADH-cytochrome b5 reductase"/>
    <property type="match status" value="1"/>
</dbReference>
<feature type="binding site" evidence="11">
    <location>
        <position position="121"/>
    </location>
    <ligand>
        <name>FAD</name>
        <dbReference type="ChEBI" id="CHEBI:57692"/>
    </ligand>
</feature>
<dbReference type="EC" id="1.6.2.2" evidence="12"/>